<keyword evidence="3" id="KW-1185">Reference proteome</keyword>
<dbReference type="EMBL" id="JAFBBK010000001">
    <property type="protein sequence ID" value="MBM7416833.1"/>
    <property type="molecule type" value="Genomic_DNA"/>
</dbReference>
<organism evidence="2 3">
    <name type="scientific">Rhodococcoides corynebacterioides</name>
    <dbReference type="NCBI Taxonomy" id="53972"/>
    <lineage>
        <taxon>Bacteria</taxon>
        <taxon>Bacillati</taxon>
        <taxon>Actinomycetota</taxon>
        <taxon>Actinomycetes</taxon>
        <taxon>Mycobacteriales</taxon>
        <taxon>Nocardiaceae</taxon>
        <taxon>Rhodococcoides</taxon>
    </lineage>
</organism>
<keyword evidence="1" id="KW-0472">Membrane</keyword>
<feature type="transmembrane region" description="Helical" evidence="1">
    <location>
        <begin position="25"/>
        <end position="44"/>
    </location>
</feature>
<proteinExistence type="predicted"/>
<evidence type="ECO:0000256" key="1">
    <source>
        <dbReference type="SAM" id="Phobius"/>
    </source>
</evidence>
<sequence>MIFTSVGVLAQSLDSAASDLDDLVLWLIVGLAFLWVIAMAAEVTLNKVKPVLMFIVVAALVGFLVIKAFTAL</sequence>
<keyword evidence="1" id="KW-0812">Transmembrane</keyword>
<reference evidence="2 3" key="1">
    <citation type="submission" date="2021-01" db="EMBL/GenBank/DDBJ databases">
        <title>Genomics of switchgrass bacterial isolates.</title>
        <authorList>
            <person name="Shade A."/>
        </authorList>
    </citation>
    <scope>NUCLEOTIDE SEQUENCE [LARGE SCALE GENOMIC DNA]</scope>
    <source>
        <strain evidence="2 3">PvP111</strain>
    </source>
</reference>
<evidence type="ECO:0000313" key="3">
    <source>
        <dbReference type="Proteomes" id="UP000703038"/>
    </source>
</evidence>
<gene>
    <name evidence="2" type="ORF">JOE42_003566</name>
</gene>
<feature type="transmembrane region" description="Helical" evidence="1">
    <location>
        <begin position="51"/>
        <end position="70"/>
    </location>
</feature>
<accession>A0ABS2KY22</accession>
<comment type="caution">
    <text evidence="2">The sequence shown here is derived from an EMBL/GenBank/DDBJ whole genome shotgun (WGS) entry which is preliminary data.</text>
</comment>
<protein>
    <submittedName>
        <fullName evidence="2">Membrane protein</fullName>
    </submittedName>
</protein>
<dbReference type="Proteomes" id="UP000703038">
    <property type="component" value="Unassembled WGS sequence"/>
</dbReference>
<evidence type="ECO:0000313" key="2">
    <source>
        <dbReference type="EMBL" id="MBM7416833.1"/>
    </source>
</evidence>
<name>A0ABS2KY22_9NOCA</name>
<dbReference type="RefSeq" id="WP_204869551.1">
    <property type="nucleotide sequence ID" value="NZ_JAFBBK010000001.1"/>
</dbReference>
<keyword evidence="1" id="KW-1133">Transmembrane helix</keyword>